<dbReference type="EMBL" id="FWFS01000004">
    <property type="protein sequence ID" value="SLN35886.1"/>
    <property type="molecule type" value="Genomic_DNA"/>
</dbReference>
<evidence type="ECO:0000313" key="1">
    <source>
        <dbReference type="EMBL" id="SLN35886.1"/>
    </source>
</evidence>
<reference evidence="1 2" key="1">
    <citation type="submission" date="2017-03" db="EMBL/GenBank/DDBJ databases">
        <authorList>
            <person name="Afonso C.L."/>
            <person name="Miller P.J."/>
            <person name="Scott M.A."/>
            <person name="Spackman E."/>
            <person name="Goraichik I."/>
            <person name="Dimitrov K.M."/>
            <person name="Suarez D.L."/>
            <person name="Swayne D.E."/>
        </authorList>
    </citation>
    <scope>NUCLEOTIDE SEQUENCE [LARGE SCALE GENOMIC DNA]</scope>
    <source>
        <strain evidence="1 2">CECT 8620</strain>
    </source>
</reference>
<protein>
    <submittedName>
        <fullName evidence="1">Uncharacterized protein</fullName>
    </submittedName>
</protein>
<name>A0A1Y5S9Y3_9RHOB</name>
<dbReference type="Proteomes" id="UP000193862">
    <property type="component" value="Unassembled WGS sequence"/>
</dbReference>
<sequence>MAVFFTRAICRLLTAFQAKRIIACGFRGGLRPDPVILRSMLPLWPGSPRHKTPKSEALARVRASGIWRTTSAEPRHLPHKPLRLRAFCFS</sequence>
<gene>
    <name evidence="1" type="ORF">AQS8620_01261</name>
</gene>
<proteinExistence type="predicted"/>
<keyword evidence="2" id="KW-1185">Reference proteome</keyword>
<organism evidence="1 2">
    <name type="scientific">Aquimixticola soesokkakensis</name>
    <dbReference type="NCBI Taxonomy" id="1519096"/>
    <lineage>
        <taxon>Bacteria</taxon>
        <taxon>Pseudomonadati</taxon>
        <taxon>Pseudomonadota</taxon>
        <taxon>Alphaproteobacteria</taxon>
        <taxon>Rhodobacterales</taxon>
        <taxon>Paracoccaceae</taxon>
        <taxon>Aquimixticola</taxon>
    </lineage>
</organism>
<evidence type="ECO:0000313" key="2">
    <source>
        <dbReference type="Proteomes" id="UP000193862"/>
    </source>
</evidence>
<dbReference type="AlphaFoldDB" id="A0A1Y5S9Y3"/>
<accession>A0A1Y5S9Y3</accession>